<keyword evidence="2" id="KW-1185">Reference proteome</keyword>
<reference evidence="1 2" key="1">
    <citation type="submission" date="2015-01" db="EMBL/GenBank/DDBJ databases">
        <title>Evolution of Trichinella species and genotypes.</title>
        <authorList>
            <person name="Korhonen P.K."/>
            <person name="Edoardo P."/>
            <person name="Giuseppe L.R."/>
            <person name="Gasser R.B."/>
        </authorList>
    </citation>
    <scope>NUCLEOTIDE SEQUENCE [LARGE SCALE GENOMIC DNA]</scope>
    <source>
        <strain evidence="1">ISS417</strain>
    </source>
</reference>
<gene>
    <name evidence="1" type="ORF">T05_4079</name>
</gene>
<sequence>MIGIPYVQFYGAFIIQCPRLNLRQQRQQKMNKSDISTCASRLQPLKSSSTNRAVFNAKHKCDELKKMGI</sequence>
<proteinExistence type="predicted"/>
<protein>
    <submittedName>
        <fullName evidence="1">Uncharacterized protein</fullName>
    </submittedName>
</protein>
<dbReference type="EMBL" id="JYDJ01000281">
    <property type="protein sequence ID" value="KRX38122.1"/>
    <property type="molecule type" value="Genomic_DNA"/>
</dbReference>
<evidence type="ECO:0000313" key="1">
    <source>
        <dbReference type="EMBL" id="KRX38122.1"/>
    </source>
</evidence>
<name>A0A0V0TGJ1_9BILA</name>
<accession>A0A0V0TGJ1</accession>
<comment type="caution">
    <text evidence="1">The sequence shown here is derived from an EMBL/GenBank/DDBJ whole genome shotgun (WGS) entry which is preliminary data.</text>
</comment>
<dbReference type="Proteomes" id="UP000055048">
    <property type="component" value="Unassembled WGS sequence"/>
</dbReference>
<evidence type="ECO:0000313" key="2">
    <source>
        <dbReference type="Proteomes" id="UP000055048"/>
    </source>
</evidence>
<organism evidence="1 2">
    <name type="scientific">Trichinella murrelli</name>
    <dbReference type="NCBI Taxonomy" id="144512"/>
    <lineage>
        <taxon>Eukaryota</taxon>
        <taxon>Metazoa</taxon>
        <taxon>Ecdysozoa</taxon>
        <taxon>Nematoda</taxon>
        <taxon>Enoplea</taxon>
        <taxon>Dorylaimia</taxon>
        <taxon>Trichinellida</taxon>
        <taxon>Trichinellidae</taxon>
        <taxon>Trichinella</taxon>
    </lineage>
</organism>
<dbReference type="AlphaFoldDB" id="A0A0V0TGJ1"/>